<dbReference type="EMBL" id="CAJMXA010003436">
    <property type="protein sequence ID" value="CAE6495590.1"/>
    <property type="molecule type" value="Genomic_DNA"/>
</dbReference>
<dbReference type="InterPro" id="IPR036028">
    <property type="entry name" value="SH3-like_dom_sf"/>
</dbReference>
<feature type="non-terminal residue" evidence="2">
    <location>
        <position position="291"/>
    </location>
</feature>
<accession>A0A8H3HC51</accession>
<gene>
    <name evidence="2" type="ORF">RDB_LOCUS105940</name>
</gene>
<dbReference type="GO" id="GO:0007034">
    <property type="term" value="P:vacuolar transport"/>
    <property type="evidence" value="ECO:0007669"/>
    <property type="project" value="UniProtKB-ARBA"/>
</dbReference>
<organism evidence="2 3">
    <name type="scientific">Rhizoctonia solani</name>
    <dbReference type="NCBI Taxonomy" id="456999"/>
    <lineage>
        <taxon>Eukaryota</taxon>
        <taxon>Fungi</taxon>
        <taxon>Dikarya</taxon>
        <taxon>Basidiomycota</taxon>
        <taxon>Agaricomycotina</taxon>
        <taxon>Agaricomycetes</taxon>
        <taxon>Cantharellales</taxon>
        <taxon>Ceratobasidiaceae</taxon>
        <taxon>Rhizoctonia</taxon>
    </lineage>
</organism>
<name>A0A8H3HC51_9AGAM</name>
<protein>
    <recommendedName>
        <fullName evidence="1">VHS domain-containing protein</fullName>
    </recommendedName>
</protein>
<evidence type="ECO:0000313" key="2">
    <source>
        <dbReference type="EMBL" id="CAE6495590.1"/>
    </source>
</evidence>
<comment type="caution">
    <text evidence="2">The sequence shown here is derived from an EMBL/GenBank/DDBJ whole genome shotgun (WGS) entry which is preliminary data.</text>
</comment>
<dbReference type="OrthoDB" id="5959761at2759"/>
<dbReference type="Gene3D" id="1.25.40.90">
    <property type="match status" value="1"/>
</dbReference>
<dbReference type="SUPFAM" id="SSF50044">
    <property type="entry name" value="SH3-domain"/>
    <property type="match status" value="1"/>
</dbReference>
<dbReference type="InterPro" id="IPR008942">
    <property type="entry name" value="ENTH_VHS"/>
</dbReference>
<dbReference type="InterPro" id="IPR002014">
    <property type="entry name" value="VHS_dom"/>
</dbReference>
<dbReference type="Proteomes" id="UP000663853">
    <property type="component" value="Unassembled WGS sequence"/>
</dbReference>
<dbReference type="SUPFAM" id="SSF48464">
    <property type="entry name" value="ENTH/VHS domain"/>
    <property type="match status" value="1"/>
</dbReference>
<dbReference type="GO" id="GO:0035091">
    <property type="term" value="F:phosphatidylinositol binding"/>
    <property type="evidence" value="ECO:0007669"/>
    <property type="project" value="InterPro"/>
</dbReference>
<feature type="domain" description="VHS" evidence="1">
    <location>
        <begin position="44"/>
        <end position="135"/>
    </location>
</feature>
<proteinExistence type="predicted"/>
<dbReference type="GO" id="GO:0016192">
    <property type="term" value="P:vesicle-mediated transport"/>
    <property type="evidence" value="ECO:0007669"/>
    <property type="project" value="UniProtKB-ARBA"/>
</dbReference>
<dbReference type="GO" id="GO:0043130">
    <property type="term" value="F:ubiquitin binding"/>
    <property type="evidence" value="ECO:0007669"/>
    <property type="project" value="InterPro"/>
</dbReference>
<dbReference type="AlphaFoldDB" id="A0A8H3HC51"/>
<evidence type="ECO:0000259" key="1">
    <source>
        <dbReference type="PROSITE" id="PS50179"/>
    </source>
</evidence>
<reference evidence="2" key="1">
    <citation type="submission" date="2021-01" db="EMBL/GenBank/DDBJ databases">
        <authorList>
            <person name="Kaushik A."/>
        </authorList>
    </citation>
    <scope>NUCLEOTIDE SEQUENCE</scope>
    <source>
        <strain evidence="2">AG6-10EEA</strain>
    </source>
</reference>
<dbReference type="PROSITE" id="PS50179">
    <property type="entry name" value="VHS"/>
    <property type="match status" value="1"/>
</dbReference>
<evidence type="ECO:0000313" key="3">
    <source>
        <dbReference type="Proteomes" id="UP000663853"/>
    </source>
</evidence>
<sequence length="291" mass="32003">MQATYAFLRLESGLKSFTGLLHEKSGHNGEMSRLLGCATNDNLQNWSVVSEICSRVNQSDHEVEETLRALLHDIEFGRPDVQSSAAELCAVILRSCPSYVANRMPNQKLFKMVEGFVLGAKTPAIVRDRFIRAMRGSEPAFMLDGTGTHNPHQANWKAPNQPFELCSPPEASTINIEGPTLSYGPPRIPVHIPQCAPNRFPGMPDPERWQFETQTTSAGNPGAGKVEPVPMDWLKTAEPIGSAQALCDFVGNFRGELTVTQGEDLLVYYVEPVRVFVRGCGGYGRVGYVPL</sequence>